<evidence type="ECO:0000313" key="7">
    <source>
        <dbReference type="Proteomes" id="UP000466554"/>
    </source>
</evidence>
<dbReference type="InterPro" id="IPR039425">
    <property type="entry name" value="RNA_pol_sigma-70-like"/>
</dbReference>
<dbReference type="PANTHER" id="PTHR43133:SF8">
    <property type="entry name" value="RNA POLYMERASE SIGMA FACTOR HI_1459-RELATED"/>
    <property type="match status" value="1"/>
</dbReference>
<dbReference type="NCBIfam" id="TIGR02937">
    <property type="entry name" value="sigma70-ECF"/>
    <property type="match status" value="1"/>
</dbReference>
<dbReference type="SUPFAM" id="SSF88946">
    <property type="entry name" value="Sigma2 domain of RNA polymerase sigma factors"/>
    <property type="match status" value="1"/>
</dbReference>
<evidence type="ECO:0000256" key="1">
    <source>
        <dbReference type="ARBA" id="ARBA00010641"/>
    </source>
</evidence>
<reference evidence="6 7" key="1">
    <citation type="journal article" date="2019" name="Emerg. Microbes Infect.">
        <title>Comprehensive subspecies identification of 175 nontuberculous mycobacteria species based on 7547 genomic profiles.</title>
        <authorList>
            <person name="Matsumoto Y."/>
            <person name="Kinjo T."/>
            <person name="Motooka D."/>
            <person name="Nabeya D."/>
            <person name="Jung N."/>
            <person name="Uechi K."/>
            <person name="Horii T."/>
            <person name="Iida T."/>
            <person name="Fujita J."/>
            <person name="Nakamura S."/>
        </authorList>
    </citation>
    <scope>NUCLEOTIDE SEQUENCE [LARGE SCALE GENOMIC DNA]</scope>
    <source>
        <strain evidence="6 7">JCM 6367</strain>
    </source>
</reference>
<dbReference type="Gene3D" id="1.10.1740.10">
    <property type="match status" value="1"/>
</dbReference>
<dbReference type="GO" id="GO:0016987">
    <property type="term" value="F:sigma factor activity"/>
    <property type="evidence" value="ECO:0007669"/>
    <property type="project" value="UniProtKB-KW"/>
</dbReference>
<name>A0A7I7TYZ9_MYCPF</name>
<keyword evidence="5" id="KW-0804">Transcription</keyword>
<dbReference type="GO" id="GO:0006352">
    <property type="term" value="P:DNA-templated transcription initiation"/>
    <property type="evidence" value="ECO:0007669"/>
    <property type="project" value="InterPro"/>
</dbReference>
<dbReference type="InterPro" id="IPR036388">
    <property type="entry name" value="WH-like_DNA-bd_sf"/>
</dbReference>
<keyword evidence="3" id="KW-0731">Sigma factor</keyword>
<keyword evidence="6" id="KW-0240">DNA-directed RNA polymerase</keyword>
<accession>A0A7I7TYZ9</accession>
<evidence type="ECO:0000313" key="6">
    <source>
        <dbReference type="EMBL" id="BBY74234.1"/>
    </source>
</evidence>
<protein>
    <submittedName>
        <fullName evidence="6">DNA-directed RNA polymerase sigma-70 factor</fullName>
    </submittedName>
</protein>
<gene>
    <name evidence="6" type="ORF">MPRF_11330</name>
</gene>
<dbReference type="EMBL" id="AP022598">
    <property type="protein sequence ID" value="BBY74234.1"/>
    <property type="molecule type" value="Genomic_DNA"/>
</dbReference>
<dbReference type="Gene3D" id="1.10.10.10">
    <property type="entry name" value="Winged helix-like DNA-binding domain superfamily/Winged helix DNA-binding domain"/>
    <property type="match status" value="1"/>
</dbReference>
<sequence length="218" mass="24857">MGCDPAADGHTDDSVRWWYDLQDDSSAGHRAAVTRMHDYLFRSARRELYRGGTSYTEKEIDDIANQVAADALVALLAKLPEFRGDCKLTTWAYRFVVLELSHKLKIRRRHAWTPRLQLDPDDRDAFGDPFIHNPCRHAEAREAIRAVGRAFTTVLTEQQRRVFVETVLEGAAPEVVAERYGMSRNALYKSIFDTRRKIRGFLAANGFEVDGWSLTNPA</sequence>
<evidence type="ECO:0000256" key="5">
    <source>
        <dbReference type="ARBA" id="ARBA00023163"/>
    </source>
</evidence>
<dbReference type="Proteomes" id="UP000466554">
    <property type="component" value="Chromosome"/>
</dbReference>
<organism evidence="6 7">
    <name type="scientific">Mycolicibacterium parafortuitum</name>
    <name type="common">Mycobacterium parafortuitum</name>
    <dbReference type="NCBI Taxonomy" id="39692"/>
    <lineage>
        <taxon>Bacteria</taxon>
        <taxon>Bacillati</taxon>
        <taxon>Actinomycetota</taxon>
        <taxon>Actinomycetes</taxon>
        <taxon>Mycobacteriales</taxon>
        <taxon>Mycobacteriaceae</taxon>
        <taxon>Mycolicibacterium</taxon>
    </lineage>
</organism>
<evidence type="ECO:0000256" key="3">
    <source>
        <dbReference type="ARBA" id="ARBA00023082"/>
    </source>
</evidence>
<dbReference type="PANTHER" id="PTHR43133">
    <property type="entry name" value="RNA POLYMERASE ECF-TYPE SIGMA FACTO"/>
    <property type="match status" value="1"/>
</dbReference>
<dbReference type="InterPro" id="IPR013324">
    <property type="entry name" value="RNA_pol_sigma_r3/r4-like"/>
</dbReference>
<dbReference type="AlphaFoldDB" id="A0A7I7TYZ9"/>
<dbReference type="GO" id="GO:0003677">
    <property type="term" value="F:DNA binding"/>
    <property type="evidence" value="ECO:0007669"/>
    <property type="project" value="UniProtKB-KW"/>
</dbReference>
<dbReference type="InterPro" id="IPR013325">
    <property type="entry name" value="RNA_pol_sigma_r2"/>
</dbReference>
<dbReference type="GO" id="GO:0000428">
    <property type="term" value="C:DNA-directed RNA polymerase complex"/>
    <property type="evidence" value="ECO:0007669"/>
    <property type="project" value="UniProtKB-KW"/>
</dbReference>
<keyword evidence="4" id="KW-0238">DNA-binding</keyword>
<proteinExistence type="inferred from homology"/>
<dbReference type="SUPFAM" id="SSF88659">
    <property type="entry name" value="Sigma3 and sigma4 domains of RNA polymerase sigma factors"/>
    <property type="match status" value="1"/>
</dbReference>
<evidence type="ECO:0000256" key="4">
    <source>
        <dbReference type="ARBA" id="ARBA00023125"/>
    </source>
</evidence>
<comment type="similarity">
    <text evidence="1">Belongs to the sigma-70 factor family. ECF subfamily.</text>
</comment>
<keyword evidence="2" id="KW-0805">Transcription regulation</keyword>
<dbReference type="InterPro" id="IPR014284">
    <property type="entry name" value="RNA_pol_sigma-70_dom"/>
</dbReference>
<evidence type="ECO:0000256" key="2">
    <source>
        <dbReference type="ARBA" id="ARBA00023015"/>
    </source>
</evidence>